<dbReference type="PIRSF" id="PIRSF000005">
    <property type="entry name" value="Cytochrome_c4"/>
    <property type="match status" value="1"/>
</dbReference>
<evidence type="ECO:0000256" key="1">
    <source>
        <dbReference type="ARBA" id="ARBA00022617"/>
    </source>
</evidence>
<dbReference type="Pfam" id="PF00034">
    <property type="entry name" value="Cytochrom_C"/>
    <property type="match status" value="2"/>
</dbReference>
<proteinExistence type="predicted"/>
<comment type="PTM">
    <text evidence="4">Binds 2 heme c groups covalently per subunit.</text>
</comment>
<keyword evidence="6" id="KW-0732">Signal</keyword>
<keyword evidence="3 5" id="KW-0408">Iron</keyword>
<accession>A0A1I4N2Q9</accession>
<protein>
    <submittedName>
        <fullName evidence="9">Cytochrome c553</fullName>
    </submittedName>
</protein>
<feature type="signal peptide" evidence="6">
    <location>
        <begin position="1"/>
        <end position="21"/>
    </location>
</feature>
<evidence type="ECO:0000256" key="2">
    <source>
        <dbReference type="ARBA" id="ARBA00022723"/>
    </source>
</evidence>
<dbReference type="GO" id="GO:0009055">
    <property type="term" value="F:electron transfer activity"/>
    <property type="evidence" value="ECO:0007669"/>
    <property type="project" value="InterPro"/>
</dbReference>
<feature type="domain" description="Cytochrome c" evidence="7">
    <location>
        <begin position="19"/>
        <end position="107"/>
    </location>
</feature>
<organism evidence="9 10">
    <name type="scientific">Halopseudomonas bauzanensis</name>
    <dbReference type="NCBI Taxonomy" id="653930"/>
    <lineage>
        <taxon>Bacteria</taxon>
        <taxon>Pseudomonadati</taxon>
        <taxon>Pseudomonadota</taxon>
        <taxon>Gammaproteobacteria</taxon>
        <taxon>Pseudomonadales</taxon>
        <taxon>Pseudomonadaceae</taxon>
        <taxon>Halopseudomonas</taxon>
    </lineage>
</organism>
<keyword evidence="1 4" id="KW-0349">Heme</keyword>
<gene>
    <name evidence="9" type="ORF">SAMN04487855_2294</name>
    <name evidence="8" type="ORF">SAMN05216589_2295</name>
</gene>
<dbReference type="EMBL" id="FOUA01000004">
    <property type="protein sequence ID" value="SFM09811.1"/>
    <property type="molecule type" value="Genomic_DNA"/>
</dbReference>
<dbReference type="InterPro" id="IPR024167">
    <property type="entry name" value="Cytochrome_c4-like"/>
</dbReference>
<dbReference type="RefSeq" id="WP_074779878.1">
    <property type="nucleotide sequence ID" value="NZ_FOGN01000004.1"/>
</dbReference>
<dbReference type="EMBL" id="FOGN01000004">
    <property type="protein sequence ID" value="SES10325.1"/>
    <property type="molecule type" value="Genomic_DNA"/>
</dbReference>
<feature type="binding site" description="axial binding residue" evidence="5">
    <location>
        <position position="84"/>
    </location>
    <ligand>
        <name>heme c</name>
        <dbReference type="ChEBI" id="CHEBI:61717"/>
        <label>1</label>
    </ligand>
    <ligandPart>
        <name>Fe</name>
        <dbReference type="ChEBI" id="CHEBI:18248"/>
    </ligandPart>
</feature>
<dbReference type="Gene3D" id="1.10.760.10">
    <property type="entry name" value="Cytochrome c-like domain"/>
    <property type="match status" value="2"/>
</dbReference>
<feature type="binding site" description="covalent" evidence="4">
    <location>
        <position position="43"/>
    </location>
    <ligand>
        <name>heme c</name>
        <dbReference type="ChEBI" id="CHEBI:61717"/>
        <label>1</label>
    </ligand>
</feature>
<dbReference type="GO" id="GO:0042597">
    <property type="term" value="C:periplasmic space"/>
    <property type="evidence" value="ECO:0007669"/>
    <property type="project" value="InterPro"/>
</dbReference>
<feature type="domain" description="Cytochrome c" evidence="7">
    <location>
        <begin position="119"/>
        <end position="209"/>
    </location>
</feature>
<dbReference type="InterPro" id="IPR036909">
    <property type="entry name" value="Cyt_c-like_dom_sf"/>
</dbReference>
<feature type="binding site" description="axial binding residue" evidence="5">
    <location>
        <position position="44"/>
    </location>
    <ligand>
        <name>heme c</name>
        <dbReference type="ChEBI" id="CHEBI:61717"/>
        <label>1</label>
    </ligand>
    <ligandPart>
        <name>Fe</name>
        <dbReference type="ChEBI" id="CHEBI:18248"/>
    </ligandPart>
</feature>
<feature type="binding site" description="covalent" evidence="4">
    <location>
        <position position="143"/>
    </location>
    <ligand>
        <name>heme c</name>
        <dbReference type="ChEBI" id="CHEBI:61717"/>
        <label>2</label>
    </ligand>
</feature>
<dbReference type="PROSITE" id="PS51007">
    <property type="entry name" value="CYTC"/>
    <property type="match status" value="2"/>
</dbReference>
<evidence type="ECO:0000313" key="8">
    <source>
        <dbReference type="EMBL" id="SES10325.1"/>
    </source>
</evidence>
<dbReference type="OrthoDB" id="9773456at2"/>
<dbReference type="STRING" id="653930.SAMN05216589_2295"/>
<feature type="binding site" description="covalent" evidence="4">
    <location>
        <position position="140"/>
    </location>
    <ligand>
        <name>heme c</name>
        <dbReference type="ChEBI" id="CHEBI:61717"/>
        <label>2</label>
    </ligand>
</feature>
<feature type="chain" id="PRO_5010473162" evidence="6">
    <location>
        <begin position="22"/>
        <end position="210"/>
    </location>
</feature>
<feature type="binding site" description="axial binding residue" evidence="5">
    <location>
        <position position="186"/>
    </location>
    <ligand>
        <name>heme c</name>
        <dbReference type="ChEBI" id="CHEBI:61717"/>
        <label>2</label>
    </ligand>
    <ligandPart>
        <name>Fe</name>
        <dbReference type="ChEBI" id="CHEBI:18248"/>
    </ligandPart>
</feature>
<evidence type="ECO:0000256" key="6">
    <source>
        <dbReference type="SAM" id="SignalP"/>
    </source>
</evidence>
<dbReference type="Proteomes" id="UP000186599">
    <property type="component" value="Unassembled WGS sequence"/>
</dbReference>
<feature type="binding site" description="covalent" evidence="4">
    <location>
        <position position="40"/>
    </location>
    <ligand>
        <name>heme c</name>
        <dbReference type="ChEBI" id="CHEBI:61717"/>
        <label>1</label>
    </ligand>
</feature>
<reference evidence="10 11" key="1">
    <citation type="submission" date="2016-10" db="EMBL/GenBank/DDBJ databases">
        <authorList>
            <person name="de Groot N.N."/>
        </authorList>
    </citation>
    <scope>NUCLEOTIDE SEQUENCE [LARGE SCALE GENOMIC DNA]</scope>
    <source>
        <strain evidence="9 10">CGMCC 1.9095</strain>
        <strain evidence="8 11">DSM 22558</strain>
    </source>
</reference>
<dbReference type="AlphaFoldDB" id="A0A1I4N2Q9"/>
<dbReference type="InterPro" id="IPR009056">
    <property type="entry name" value="Cyt_c-like_dom"/>
</dbReference>
<feature type="binding site" description="axial binding residue" evidence="5">
    <location>
        <position position="144"/>
    </location>
    <ligand>
        <name>heme c</name>
        <dbReference type="ChEBI" id="CHEBI:61717"/>
        <label>2</label>
    </ligand>
    <ligandPart>
        <name>Fe</name>
        <dbReference type="ChEBI" id="CHEBI:18248"/>
    </ligandPart>
</feature>
<evidence type="ECO:0000313" key="9">
    <source>
        <dbReference type="EMBL" id="SFM09811.1"/>
    </source>
</evidence>
<keyword evidence="10" id="KW-1185">Reference proteome</keyword>
<evidence type="ECO:0000256" key="4">
    <source>
        <dbReference type="PIRSR" id="PIRSR000005-1"/>
    </source>
</evidence>
<evidence type="ECO:0000313" key="11">
    <source>
        <dbReference type="Proteomes" id="UP000186904"/>
    </source>
</evidence>
<dbReference type="InterPro" id="IPR050597">
    <property type="entry name" value="Cytochrome_c_Oxidase_Subunit"/>
</dbReference>
<name>A0A1I4N2Q9_9GAMM</name>
<evidence type="ECO:0000256" key="5">
    <source>
        <dbReference type="PIRSR" id="PIRSR000005-2"/>
    </source>
</evidence>
<evidence type="ECO:0000256" key="3">
    <source>
        <dbReference type="ARBA" id="ARBA00023004"/>
    </source>
</evidence>
<dbReference type="GO" id="GO:0005506">
    <property type="term" value="F:iron ion binding"/>
    <property type="evidence" value="ECO:0007669"/>
    <property type="project" value="InterPro"/>
</dbReference>
<dbReference type="SUPFAM" id="SSF46626">
    <property type="entry name" value="Cytochrome c"/>
    <property type="match status" value="2"/>
</dbReference>
<evidence type="ECO:0000259" key="7">
    <source>
        <dbReference type="PROSITE" id="PS51007"/>
    </source>
</evidence>
<sequence>MKKRNLAAGLLACIWVASVQADPGADVYTKGGANPAALACLTCHGADGMGMAAAGFPRLAGLSAEYMKKQLLDFQSGSRAHPVMLPIASALTEGEMQSVSLYIEQMTTPVYPRINRSAEATSVGERLALRGAWERNIPECVACHGPGGVGVGAAFPPLAGQSSAYLSSQLIAWKRGTRTNDPNDLMGHIAKSLTDDEVKAVSDYFSGLGQ</sequence>
<dbReference type="Proteomes" id="UP000186904">
    <property type="component" value="Unassembled WGS sequence"/>
</dbReference>
<evidence type="ECO:0000313" key="10">
    <source>
        <dbReference type="Proteomes" id="UP000186599"/>
    </source>
</evidence>
<dbReference type="PANTHER" id="PTHR33751">
    <property type="entry name" value="CBB3-TYPE CYTOCHROME C OXIDASE SUBUNIT FIXP"/>
    <property type="match status" value="1"/>
</dbReference>
<dbReference type="GO" id="GO:0020037">
    <property type="term" value="F:heme binding"/>
    <property type="evidence" value="ECO:0007669"/>
    <property type="project" value="InterPro"/>
</dbReference>
<keyword evidence="2 5" id="KW-0479">Metal-binding</keyword>
<dbReference type="PANTHER" id="PTHR33751:SF11">
    <property type="entry name" value="BLL4483 PROTEIN"/>
    <property type="match status" value="1"/>
</dbReference>